<evidence type="ECO:0000313" key="1">
    <source>
        <dbReference type="Proteomes" id="UP000504606"/>
    </source>
</evidence>
<dbReference type="RefSeq" id="XP_026288197.1">
    <property type="nucleotide sequence ID" value="XM_026432412.1"/>
</dbReference>
<dbReference type="InterPro" id="IPR027417">
    <property type="entry name" value="P-loop_NTPase"/>
</dbReference>
<evidence type="ECO:0000313" key="2">
    <source>
        <dbReference type="RefSeq" id="XP_026288197.1"/>
    </source>
</evidence>
<dbReference type="Proteomes" id="UP000504606">
    <property type="component" value="Unplaced"/>
</dbReference>
<accession>A0A6J1T5I7</accession>
<dbReference type="AlphaFoldDB" id="A0A6J1T5I7"/>
<dbReference type="KEGG" id="foc:113213368"/>
<dbReference type="SUPFAM" id="SSF52540">
    <property type="entry name" value="P-loop containing nucleoside triphosphate hydrolases"/>
    <property type="match status" value="1"/>
</dbReference>
<gene>
    <name evidence="2" type="primary">LOC113213368</name>
</gene>
<name>A0A6J1T5I7_FRAOC</name>
<dbReference type="OrthoDB" id="10029506at2759"/>
<keyword evidence="1" id="KW-1185">Reference proteome</keyword>
<dbReference type="PANTHER" id="PTHR47642:SF5">
    <property type="entry name" value="ATP-DEPENDENT DNA HELICASE"/>
    <property type="match status" value="1"/>
</dbReference>
<proteinExistence type="predicted"/>
<dbReference type="PANTHER" id="PTHR47642">
    <property type="entry name" value="ATP-DEPENDENT DNA HELICASE"/>
    <property type="match status" value="1"/>
</dbReference>
<protein>
    <submittedName>
        <fullName evidence="2">ATP-dependent DNA helicase pif1-like</fullName>
    </submittedName>
</protein>
<dbReference type="InterPro" id="IPR051055">
    <property type="entry name" value="PIF1_helicase"/>
</dbReference>
<dbReference type="GeneID" id="113213368"/>
<reference evidence="2" key="1">
    <citation type="submission" date="2025-08" db="UniProtKB">
        <authorList>
            <consortium name="RefSeq"/>
        </authorList>
    </citation>
    <scope>IDENTIFICATION</scope>
    <source>
        <tissue evidence="2">Whole organism</tissue>
    </source>
</reference>
<organism evidence="1 2">
    <name type="scientific">Frankliniella occidentalis</name>
    <name type="common">Western flower thrips</name>
    <name type="synonym">Euthrips occidentalis</name>
    <dbReference type="NCBI Taxonomy" id="133901"/>
    <lineage>
        <taxon>Eukaryota</taxon>
        <taxon>Metazoa</taxon>
        <taxon>Ecdysozoa</taxon>
        <taxon>Arthropoda</taxon>
        <taxon>Hexapoda</taxon>
        <taxon>Insecta</taxon>
        <taxon>Pterygota</taxon>
        <taxon>Neoptera</taxon>
        <taxon>Paraneoptera</taxon>
        <taxon>Thysanoptera</taxon>
        <taxon>Terebrantia</taxon>
        <taxon>Thripoidea</taxon>
        <taxon>Thripidae</taxon>
        <taxon>Frankliniella</taxon>
    </lineage>
</organism>
<sequence>MHNTKRAELGTVTEAEGLHPVLYLAKNARIMLKSNLWTEKGLVNGAMGTIVDIVYEEDKNPPYEAPAIIIVRFDNYDGPYLDNDQKTFPITVLTKSWNVSGENMTRTQFPTVLCYACSIHQSQSLTLLEKVVLNIGPREMATGITHVGLSRVKSVTGLVLYPFTKNRLLSINKRRSLEQINQWVNNLSTMVLL</sequence>